<dbReference type="PANTHER" id="PTHR45663:SF11">
    <property type="entry name" value="GEO12009P1"/>
    <property type="match status" value="1"/>
</dbReference>
<dbReference type="PRINTS" id="PR00421">
    <property type="entry name" value="THIOREDOXIN"/>
</dbReference>
<dbReference type="InterPro" id="IPR005746">
    <property type="entry name" value="Thioredoxin"/>
</dbReference>
<evidence type="ECO:0000256" key="7">
    <source>
        <dbReference type="NCBIfam" id="TIGR01068"/>
    </source>
</evidence>
<dbReference type="PANTHER" id="PTHR45663">
    <property type="entry name" value="GEO12009P1"/>
    <property type="match status" value="1"/>
</dbReference>
<dbReference type="InterPro" id="IPR049299">
    <property type="entry name" value="Thio2_N"/>
</dbReference>
<organism evidence="9 10">
    <name type="scientific">Roseateles subflavus</name>
    <dbReference type="NCBI Taxonomy" id="3053353"/>
    <lineage>
        <taxon>Bacteria</taxon>
        <taxon>Pseudomonadati</taxon>
        <taxon>Pseudomonadota</taxon>
        <taxon>Betaproteobacteria</taxon>
        <taxon>Burkholderiales</taxon>
        <taxon>Sphaerotilaceae</taxon>
        <taxon>Roseateles</taxon>
    </lineage>
</organism>
<dbReference type="Gene3D" id="3.40.30.10">
    <property type="entry name" value="Glutaredoxin"/>
    <property type="match status" value="1"/>
</dbReference>
<evidence type="ECO:0000313" key="10">
    <source>
        <dbReference type="Proteomes" id="UP001238603"/>
    </source>
</evidence>
<keyword evidence="6" id="KW-0676">Redox-active center</keyword>
<keyword evidence="10" id="KW-1185">Reference proteome</keyword>
<protein>
    <recommendedName>
        <fullName evidence="7">Thioredoxin</fullName>
    </recommendedName>
</protein>
<evidence type="ECO:0000313" key="9">
    <source>
        <dbReference type="EMBL" id="MDL5034080.1"/>
    </source>
</evidence>
<dbReference type="EMBL" id="JASVDS010000006">
    <property type="protein sequence ID" value="MDL5034080.1"/>
    <property type="molecule type" value="Genomic_DNA"/>
</dbReference>
<dbReference type="Pfam" id="PF21352">
    <property type="entry name" value="Zn_ribbon_Thio2"/>
    <property type="match status" value="1"/>
</dbReference>
<reference evidence="9 10" key="1">
    <citation type="submission" date="2023-06" db="EMBL/GenBank/DDBJ databases">
        <title>Pelomonas sp. APW6 16S ribosomal RNA gene genome sequencing and assembly.</title>
        <authorList>
            <person name="Woo H."/>
        </authorList>
    </citation>
    <scope>NUCLEOTIDE SEQUENCE [LARGE SCALE GENOMIC DNA]</scope>
    <source>
        <strain evidence="9 10">APW6</strain>
    </source>
</reference>
<dbReference type="Pfam" id="PF00085">
    <property type="entry name" value="Thioredoxin"/>
    <property type="match status" value="1"/>
</dbReference>
<dbReference type="PROSITE" id="PS51352">
    <property type="entry name" value="THIOREDOXIN_2"/>
    <property type="match status" value="1"/>
</dbReference>
<keyword evidence="3" id="KW-0479">Metal-binding</keyword>
<dbReference type="Proteomes" id="UP001238603">
    <property type="component" value="Unassembled WGS sequence"/>
</dbReference>
<keyword evidence="2" id="KW-0813">Transport</keyword>
<feature type="domain" description="Thioredoxin" evidence="8">
    <location>
        <begin position="29"/>
        <end position="140"/>
    </location>
</feature>
<dbReference type="NCBIfam" id="NF008229">
    <property type="entry name" value="PRK10996.1"/>
    <property type="match status" value="1"/>
</dbReference>
<dbReference type="CDD" id="cd02947">
    <property type="entry name" value="TRX_family"/>
    <property type="match status" value="1"/>
</dbReference>
<dbReference type="Gene3D" id="2.30.30.380">
    <property type="entry name" value="Zn-finger domain of Sec23/24"/>
    <property type="match status" value="1"/>
</dbReference>
<dbReference type="InterPro" id="IPR013766">
    <property type="entry name" value="Thioredoxin_domain"/>
</dbReference>
<evidence type="ECO:0000256" key="6">
    <source>
        <dbReference type="ARBA" id="ARBA00023284"/>
    </source>
</evidence>
<evidence type="ECO:0000256" key="3">
    <source>
        <dbReference type="ARBA" id="ARBA00022723"/>
    </source>
</evidence>
<gene>
    <name evidence="9" type="primary">trxC</name>
    <name evidence="9" type="ORF">QRD43_19430</name>
</gene>
<proteinExistence type="inferred from homology"/>
<keyword evidence="5" id="KW-1015">Disulfide bond</keyword>
<sequence>MHLVCAHCGATNRVPTERLQDGPVCGRCGAEIAPARPLALGDAHFADYIARTEAPVVVDFWAAWCGPCRMMAPQFETAAAQAPGIRFVKVDTEASPQTAARLGIRSIPTLALFLGGREVARQSGAMPAAELLRWLQSHLQKGQG</sequence>
<evidence type="ECO:0000256" key="1">
    <source>
        <dbReference type="ARBA" id="ARBA00008987"/>
    </source>
</evidence>
<dbReference type="InterPro" id="IPR017937">
    <property type="entry name" value="Thioredoxin_CS"/>
</dbReference>
<accession>A0ABT7LQT9</accession>
<keyword evidence="4" id="KW-0249">Electron transport</keyword>
<evidence type="ECO:0000256" key="5">
    <source>
        <dbReference type="ARBA" id="ARBA00023157"/>
    </source>
</evidence>
<comment type="caution">
    <text evidence="9">The sequence shown here is derived from an EMBL/GenBank/DDBJ whole genome shotgun (WGS) entry which is preliminary data.</text>
</comment>
<evidence type="ECO:0000256" key="2">
    <source>
        <dbReference type="ARBA" id="ARBA00022448"/>
    </source>
</evidence>
<dbReference type="SUPFAM" id="SSF52833">
    <property type="entry name" value="Thioredoxin-like"/>
    <property type="match status" value="1"/>
</dbReference>
<name>A0ABT7LQT9_9BURK</name>
<dbReference type="RefSeq" id="WP_285984152.1">
    <property type="nucleotide sequence ID" value="NZ_JASVDS010000006.1"/>
</dbReference>
<comment type="similarity">
    <text evidence="1">Belongs to the thioredoxin family.</text>
</comment>
<evidence type="ECO:0000256" key="4">
    <source>
        <dbReference type="ARBA" id="ARBA00022982"/>
    </source>
</evidence>
<evidence type="ECO:0000259" key="8">
    <source>
        <dbReference type="PROSITE" id="PS51352"/>
    </source>
</evidence>
<dbReference type="InterPro" id="IPR036249">
    <property type="entry name" value="Thioredoxin-like_sf"/>
</dbReference>
<dbReference type="PROSITE" id="PS00194">
    <property type="entry name" value="THIOREDOXIN_1"/>
    <property type="match status" value="1"/>
</dbReference>
<dbReference type="NCBIfam" id="TIGR01068">
    <property type="entry name" value="thioredoxin"/>
    <property type="match status" value="1"/>
</dbReference>